<dbReference type="AlphaFoldDB" id="A0A382H0H1"/>
<reference evidence="1" key="1">
    <citation type="submission" date="2018-05" db="EMBL/GenBank/DDBJ databases">
        <authorList>
            <person name="Lanie J.A."/>
            <person name="Ng W.-L."/>
            <person name="Kazmierczak K.M."/>
            <person name="Andrzejewski T.M."/>
            <person name="Davidsen T.M."/>
            <person name="Wayne K.J."/>
            <person name="Tettelin H."/>
            <person name="Glass J.I."/>
            <person name="Rusch D."/>
            <person name="Podicherti R."/>
            <person name="Tsui H.-C.T."/>
            <person name="Winkler M.E."/>
        </authorList>
    </citation>
    <scope>NUCLEOTIDE SEQUENCE</scope>
</reference>
<sequence length="63" mass="7135">MQTRNPTDHAEVLLKETSLPSHEIAKMTGLDVYEVFGMKLKNRSYKFRGAPQEAIDVNSQAKN</sequence>
<evidence type="ECO:0000313" key="1">
    <source>
        <dbReference type="EMBL" id="SVB80447.1"/>
    </source>
</evidence>
<name>A0A382H0H1_9ZZZZ</name>
<organism evidence="1">
    <name type="scientific">marine metagenome</name>
    <dbReference type="NCBI Taxonomy" id="408172"/>
    <lineage>
        <taxon>unclassified sequences</taxon>
        <taxon>metagenomes</taxon>
        <taxon>ecological metagenomes</taxon>
    </lineage>
</organism>
<gene>
    <name evidence="1" type="ORF">METZ01_LOCUS233301</name>
</gene>
<protein>
    <submittedName>
        <fullName evidence="1">Uncharacterized protein</fullName>
    </submittedName>
</protein>
<accession>A0A382H0H1</accession>
<proteinExistence type="predicted"/>
<dbReference type="EMBL" id="UINC01058325">
    <property type="protein sequence ID" value="SVB80447.1"/>
    <property type="molecule type" value="Genomic_DNA"/>
</dbReference>